<proteinExistence type="predicted"/>
<dbReference type="GO" id="GO:0016301">
    <property type="term" value="F:kinase activity"/>
    <property type="evidence" value="ECO:0007669"/>
    <property type="project" value="UniProtKB-KW"/>
</dbReference>
<evidence type="ECO:0000313" key="3">
    <source>
        <dbReference type="Proteomes" id="UP000661006"/>
    </source>
</evidence>
<sequence>MPDHQEAEDMSQKPTPTPSQTVESSAFRHDLRNALSPALLCADILSSHTDDSVRQNAETIIQSLEKALSLLKTSASSR</sequence>
<reference evidence="2" key="1">
    <citation type="submission" date="2020-04" db="EMBL/GenBank/DDBJ databases">
        <authorList>
            <person name="Sombolestani A."/>
        </authorList>
    </citation>
    <scope>NUCLEOTIDE SEQUENCE</scope>
    <source>
        <strain evidence="2">R71697</strain>
    </source>
</reference>
<keyword evidence="2" id="KW-0808">Transferase</keyword>
<comment type="caution">
    <text evidence="2">The sequence shown here is derived from an EMBL/GenBank/DDBJ whole genome shotgun (WGS) entry which is preliminary data.</text>
</comment>
<reference evidence="2" key="2">
    <citation type="submission" date="2020-11" db="EMBL/GenBank/DDBJ databases">
        <title>Description of novel Gluconobacter species.</title>
        <authorList>
            <person name="Cleenwerck I."/>
            <person name="Cnockaert M."/>
            <person name="Borremans W."/>
            <person name="Wieme A.D."/>
            <person name="De Vuyst L."/>
            <person name="Vandamme P."/>
        </authorList>
    </citation>
    <scope>NUCLEOTIDE SEQUENCE</scope>
    <source>
        <strain evidence="2">R71697</strain>
    </source>
</reference>
<feature type="region of interest" description="Disordered" evidence="1">
    <location>
        <begin position="1"/>
        <end position="29"/>
    </location>
</feature>
<dbReference type="Proteomes" id="UP000661006">
    <property type="component" value="Unassembled WGS sequence"/>
</dbReference>
<name>A0A9Q2FKV1_GLUJA</name>
<feature type="compositionally biased region" description="Basic and acidic residues" evidence="1">
    <location>
        <begin position="1"/>
        <end position="11"/>
    </location>
</feature>
<gene>
    <name evidence="2" type="ORF">HKD32_02145</name>
</gene>
<evidence type="ECO:0000313" key="2">
    <source>
        <dbReference type="EMBL" id="MBF0869662.1"/>
    </source>
</evidence>
<dbReference type="EMBL" id="JABCQN010000001">
    <property type="protein sequence ID" value="MBF0869662.1"/>
    <property type="molecule type" value="Genomic_DNA"/>
</dbReference>
<accession>A0A9Q2FKV1</accession>
<keyword evidence="2" id="KW-0418">Kinase</keyword>
<feature type="compositionally biased region" description="Polar residues" evidence="1">
    <location>
        <begin position="12"/>
        <end position="24"/>
    </location>
</feature>
<evidence type="ECO:0000256" key="1">
    <source>
        <dbReference type="SAM" id="MobiDB-lite"/>
    </source>
</evidence>
<protein>
    <submittedName>
        <fullName evidence="2">HAMP domain-containing histidine kinase</fullName>
    </submittedName>
</protein>
<dbReference type="AlphaFoldDB" id="A0A9Q2FKV1"/>
<organism evidence="2 3">
    <name type="scientific">Gluconobacter japonicus</name>
    <dbReference type="NCBI Taxonomy" id="376620"/>
    <lineage>
        <taxon>Bacteria</taxon>
        <taxon>Pseudomonadati</taxon>
        <taxon>Pseudomonadota</taxon>
        <taxon>Alphaproteobacteria</taxon>
        <taxon>Acetobacterales</taxon>
        <taxon>Acetobacteraceae</taxon>
        <taxon>Gluconobacter</taxon>
    </lineage>
</organism>